<dbReference type="EMBL" id="MN448284">
    <property type="protein sequence ID" value="QFG74217.1"/>
    <property type="molecule type" value="Genomic_DNA"/>
</dbReference>
<keyword evidence="2 7" id="KW-0285">Flavoprotein</keyword>
<keyword evidence="5" id="KW-1015">Disulfide bond</keyword>
<accession>A0A5J6VJE0</accession>
<keyword evidence="4 7" id="KW-0560">Oxidoreductase</keyword>
<organism evidence="9">
    <name type="scientific">Megaviridae environmental sample</name>
    <dbReference type="NCBI Taxonomy" id="1737588"/>
    <lineage>
        <taxon>Viruses</taxon>
        <taxon>Varidnaviria</taxon>
        <taxon>Bamfordvirae</taxon>
        <taxon>Nucleocytoviricota</taxon>
        <taxon>Megaviricetes</taxon>
        <taxon>Imitervirales</taxon>
        <taxon>Mimiviridae</taxon>
        <taxon>environmental samples</taxon>
    </lineage>
</organism>
<feature type="transmembrane region" description="Helical" evidence="7">
    <location>
        <begin position="136"/>
        <end position="154"/>
    </location>
</feature>
<evidence type="ECO:0000313" key="9">
    <source>
        <dbReference type="EMBL" id="QFG74217.1"/>
    </source>
</evidence>
<dbReference type="EC" id="1.8.3.2" evidence="7"/>
<keyword evidence="7" id="KW-0812">Transmembrane</keyword>
<dbReference type="Gene3D" id="1.20.120.310">
    <property type="entry name" value="ERV/ALR sulfhydryl oxidase domain"/>
    <property type="match status" value="1"/>
</dbReference>
<evidence type="ECO:0000256" key="2">
    <source>
        <dbReference type="ARBA" id="ARBA00022630"/>
    </source>
</evidence>
<evidence type="ECO:0000256" key="3">
    <source>
        <dbReference type="ARBA" id="ARBA00022827"/>
    </source>
</evidence>
<keyword evidence="3 7" id="KW-0274">FAD</keyword>
<proteinExistence type="predicted"/>
<evidence type="ECO:0000256" key="6">
    <source>
        <dbReference type="ARBA" id="ARBA00048864"/>
    </source>
</evidence>
<evidence type="ECO:0000256" key="4">
    <source>
        <dbReference type="ARBA" id="ARBA00023002"/>
    </source>
</evidence>
<feature type="domain" description="ERV/ALR sulfhydryl oxidase" evidence="8">
    <location>
        <begin position="1"/>
        <end position="104"/>
    </location>
</feature>
<dbReference type="GO" id="GO:0016971">
    <property type="term" value="F:flavin-dependent sulfhydryl oxidase activity"/>
    <property type="evidence" value="ECO:0007669"/>
    <property type="project" value="InterPro"/>
</dbReference>
<dbReference type="SUPFAM" id="SSF69000">
    <property type="entry name" value="FAD-dependent thiol oxidase"/>
    <property type="match status" value="1"/>
</dbReference>
<dbReference type="PANTHER" id="PTHR12645">
    <property type="entry name" value="ALR/ERV"/>
    <property type="match status" value="1"/>
</dbReference>
<comment type="cofactor">
    <cofactor evidence="1 7">
        <name>FAD</name>
        <dbReference type="ChEBI" id="CHEBI:57692"/>
    </cofactor>
</comment>
<dbReference type="Pfam" id="PF04777">
    <property type="entry name" value="Evr1_Alr"/>
    <property type="match status" value="1"/>
</dbReference>
<dbReference type="InterPro" id="IPR039799">
    <property type="entry name" value="ALR/ERV"/>
</dbReference>
<evidence type="ECO:0000256" key="7">
    <source>
        <dbReference type="RuleBase" id="RU371123"/>
    </source>
</evidence>
<keyword evidence="7" id="KW-1133">Transmembrane helix</keyword>
<evidence type="ECO:0000256" key="1">
    <source>
        <dbReference type="ARBA" id="ARBA00001974"/>
    </source>
</evidence>
<dbReference type="PANTHER" id="PTHR12645:SF0">
    <property type="entry name" value="FAD-LINKED SULFHYDRYL OXIDASE ALR"/>
    <property type="match status" value="1"/>
</dbReference>
<comment type="catalytic activity">
    <reaction evidence="6 7">
        <text>2 R'C(R)SH + O2 = R'C(R)S-S(R)CR' + H2O2</text>
        <dbReference type="Rhea" id="RHEA:17357"/>
        <dbReference type="ChEBI" id="CHEBI:15379"/>
        <dbReference type="ChEBI" id="CHEBI:16240"/>
        <dbReference type="ChEBI" id="CHEBI:16520"/>
        <dbReference type="ChEBI" id="CHEBI:17412"/>
        <dbReference type="EC" id="1.8.3.2"/>
    </reaction>
</comment>
<evidence type="ECO:0000256" key="5">
    <source>
        <dbReference type="ARBA" id="ARBA00023157"/>
    </source>
</evidence>
<dbReference type="InterPro" id="IPR017905">
    <property type="entry name" value="ERV/ALR_sulphydryl_oxidase"/>
</dbReference>
<reference evidence="9" key="1">
    <citation type="journal article" date="2019" name="Philos. Trans. R. Soc. Lond., B, Biol. Sci.">
        <title>Targeted metagenomic recovery of four divergent viruses reveals shared and distinctive characteristics of giant viruses of marine eukaryotes.</title>
        <authorList>
            <person name="Needham D.M."/>
            <person name="Poirier C."/>
            <person name="Hehenberger E."/>
            <person name="Jimenez V."/>
            <person name="Swalwell J.E."/>
            <person name="Santoro A.E."/>
            <person name="Worden A.Z."/>
        </authorList>
    </citation>
    <scope>NUCLEOTIDE SEQUENCE</scope>
    <source>
        <strain evidence="9">MPacV-611</strain>
    </source>
</reference>
<dbReference type="GO" id="GO:0050660">
    <property type="term" value="F:flavin adenine dinucleotide binding"/>
    <property type="evidence" value="ECO:0007669"/>
    <property type="project" value="TreeGrafter"/>
</dbReference>
<dbReference type="PROSITE" id="PS51324">
    <property type="entry name" value="ERV_ALR"/>
    <property type="match status" value="1"/>
</dbReference>
<evidence type="ECO:0000259" key="8">
    <source>
        <dbReference type="PROSITE" id="PS51324"/>
    </source>
</evidence>
<protein>
    <recommendedName>
        <fullName evidence="7">Sulfhydryl oxidase</fullName>
        <ecNumber evidence="7">1.8.3.2</ecNumber>
    </recommendedName>
</protein>
<name>A0A5J6VJE0_9VIRU</name>
<sequence>MSGPDVWGPHGWKFIHFVTLGYPNHPTKNDKEIYKNFFKALRTVIPCGICADNYKKHLLIKPLTDDILNDRIKLIKWGITMHNLVNLEHNKKIMTFEEGIEKILDCTKECRYIETYEKKSEPVETHDPVENHKDKIYFVIPAVILLIFILYQYIKK</sequence>
<keyword evidence="7" id="KW-0472">Membrane</keyword>
<dbReference type="InterPro" id="IPR036774">
    <property type="entry name" value="ERV/ALR_sulphydryl_oxid_sf"/>
</dbReference>